<dbReference type="SUPFAM" id="SSF55753">
    <property type="entry name" value="Actin depolymerizing proteins"/>
    <property type="match status" value="1"/>
</dbReference>
<dbReference type="Proteomes" id="UP000694867">
    <property type="component" value="Unplaced"/>
</dbReference>
<keyword evidence="3" id="KW-0009">Actin-binding</keyword>
<gene>
    <name evidence="11" type="primary">LOC100899587</name>
</gene>
<feature type="domain" description="ADF-H" evidence="9">
    <location>
        <begin position="19"/>
        <end position="149"/>
    </location>
</feature>
<dbReference type="GO" id="GO:0030864">
    <property type="term" value="C:cortical actin cytoskeleton"/>
    <property type="evidence" value="ECO:0007669"/>
    <property type="project" value="TreeGrafter"/>
</dbReference>
<keyword evidence="2" id="KW-0963">Cytoplasm</keyword>
<evidence type="ECO:0000256" key="5">
    <source>
        <dbReference type="ARBA" id="ARBA00038052"/>
    </source>
</evidence>
<keyword evidence="4" id="KW-0206">Cytoskeleton</keyword>
<dbReference type="CDD" id="cd11282">
    <property type="entry name" value="ADF_coactosin_like"/>
    <property type="match status" value="1"/>
</dbReference>
<evidence type="ECO:0000313" key="11">
    <source>
        <dbReference type="RefSeq" id="XP_003737578.1"/>
    </source>
</evidence>
<comment type="subunit">
    <text evidence="7">Interacts with 5-lipoxygenase (ALOX5/5LO) in a calcium-independent manner. Binds to F-actin with a stoichiometry of 1:2.</text>
</comment>
<accession>A0AAJ6VV37</accession>
<dbReference type="Pfam" id="PF00241">
    <property type="entry name" value="Cofilin_ADF"/>
    <property type="match status" value="1"/>
</dbReference>
<protein>
    <recommendedName>
        <fullName evidence="8">Coactosin-like protein</fullName>
    </recommendedName>
</protein>
<evidence type="ECO:0000256" key="7">
    <source>
        <dbReference type="ARBA" id="ARBA00062335"/>
    </source>
</evidence>
<dbReference type="GO" id="GO:0005884">
    <property type="term" value="C:actin filament"/>
    <property type="evidence" value="ECO:0007669"/>
    <property type="project" value="TreeGrafter"/>
</dbReference>
<evidence type="ECO:0000256" key="8">
    <source>
        <dbReference type="ARBA" id="ARBA00068121"/>
    </source>
</evidence>
<dbReference type="AlphaFoldDB" id="A0AAJ6VV37"/>
<evidence type="ECO:0000256" key="1">
    <source>
        <dbReference type="ARBA" id="ARBA00004245"/>
    </source>
</evidence>
<dbReference type="GO" id="GO:0030833">
    <property type="term" value="P:regulation of actin filament polymerization"/>
    <property type="evidence" value="ECO:0007669"/>
    <property type="project" value="TreeGrafter"/>
</dbReference>
<dbReference type="PANTHER" id="PTHR10829:SF29">
    <property type="entry name" value="COACTOSIN-LIKE PROTEIN"/>
    <property type="match status" value="1"/>
</dbReference>
<dbReference type="InterPro" id="IPR002108">
    <property type="entry name" value="ADF-H"/>
</dbReference>
<dbReference type="GO" id="GO:0051015">
    <property type="term" value="F:actin filament binding"/>
    <property type="evidence" value="ECO:0007669"/>
    <property type="project" value="TreeGrafter"/>
</dbReference>
<dbReference type="FunFam" id="3.40.20.10:FF:000018">
    <property type="entry name" value="Coactosin-like 1"/>
    <property type="match status" value="1"/>
</dbReference>
<comment type="function">
    <text evidence="6">Binds to F-actin in a calcium-independent manner. Has no direct effect on actin depolymerization. Acts as a chaperone for ALOX5 (5LO), influencing both its stability and activity in leukotrienes synthesis.</text>
</comment>
<organism evidence="10 11">
    <name type="scientific">Galendromus occidentalis</name>
    <name type="common">western predatory mite</name>
    <dbReference type="NCBI Taxonomy" id="34638"/>
    <lineage>
        <taxon>Eukaryota</taxon>
        <taxon>Metazoa</taxon>
        <taxon>Ecdysozoa</taxon>
        <taxon>Arthropoda</taxon>
        <taxon>Chelicerata</taxon>
        <taxon>Arachnida</taxon>
        <taxon>Acari</taxon>
        <taxon>Parasitiformes</taxon>
        <taxon>Mesostigmata</taxon>
        <taxon>Gamasina</taxon>
        <taxon>Phytoseioidea</taxon>
        <taxon>Phytoseiidae</taxon>
        <taxon>Typhlodrominae</taxon>
        <taxon>Galendromus</taxon>
    </lineage>
</organism>
<dbReference type="PROSITE" id="PS51263">
    <property type="entry name" value="ADF_H"/>
    <property type="match status" value="1"/>
</dbReference>
<proteinExistence type="inferred from homology"/>
<sequence length="153" mass="17741">MVKQETKRFAQLDKNGMVNIVIDEEKVKEAYNDVRKDTSSTNWILLKYCDGEVRPEDRGDDFDALKTKVEALERAFIYMRIAVGDEVSKRYKFVFVTWQRNPDAINVVERARMSNDKQLLKNVITEFSVEIQLEDPSDLSLEYIGRAVQKNGA</sequence>
<dbReference type="RefSeq" id="XP_003737578.1">
    <property type="nucleotide sequence ID" value="XM_003737530.1"/>
</dbReference>
<dbReference type="GeneID" id="100899587"/>
<dbReference type="PANTHER" id="PTHR10829">
    <property type="entry name" value="CORTACTIN AND DREBRIN"/>
    <property type="match status" value="1"/>
</dbReference>
<keyword evidence="10" id="KW-1185">Reference proteome</keyword>
<dbReference type="SMART" id="SM00102">
    <property type="entry name" value="ADF"/>
    <property type="match status" value="1"/>
</dbReference>
<evidence type="ECO:0000256" key="3">
    <source>
        <dbReference type="ARBA" id="ARBA00023203"/>
    </source>
</evidence>
<evidence type="ECO:0000259" key="9">
    <source>
        <dbReference type="PROSITE" id="PS51263"/>
    </source>
</evidence>
<dbReference type="InterPro" id="IPR029006">
    <property type="entry name" value="ADF-H/Gelsolin-like_dom_sf"/>
</dbReference>
<evidence type="ECO:0000256" key="4">
    <source>
        <dbReference type="ARBA" id="ARBA00023212"/>
    </source>
</evidence>
<comment type="subcellular location">
    <subcellularLocation>
        <location evidence="1">Cytoplasm</location>
        <location evidence="1">Cytoskeleton</location>
    </subcellularLocation>
</comment>
<dbReference type="GO" id="GO:0030427">
    <property type="term" value="C:site of polarized growth"/>
    <property type="evidence" value="ECO:0007669"/>
    <property type="project" value="TreeGrafter"/>
</dbReference>
<evidence type="ECO:0000256" key="2">
    <source>
        <dbReference type="ARBA" id="ARBA00022490"/>
    </source>
</evidence>
<reference evidence="11" key="1">
    <citation type="submission" date="2025-08" db="UniProtKB">
        <authorList>
            <consortium name="RefSeq"/>
        </authorList>
    </citation>
    <scope>IDENTIFICATION</scope>
</reference>
<evidence type="ECO:0000256" key="6">
    <source>
        <dbReference type="ARBA" id="ARBA00058385"/>
    </source>
</evidence>
<name>A0AAJ6VV37_9ACAR</name>
<dbReference type="KEGG" id="goe:100899587"/>
<evidence type="ECO:0000313" key="10">
    <source>
        <dbReference type="Proteomes" id="UP000694867"/>
    </source>
</evidence>
<comment type="similarity">
    <text evidence="5">Belongs to the actin-binding proteins ADF family. Coactosin subfamily.</text>
</comment>
<dbReference type="Gene3D" id="3.40.20.10">
    <property type="entry name" value="Severin"/>
    <property type="match status" value="1"/>
</dbReference>